<dbReference type="GeneID" id="136085832"/>
<sequence>MDNKDFILHEKTSEVAFIDDNHVVKAIRNQILSGTELKIIGSYLIQPGIFAHASLNISKDLYEVKDFASDALVLGICDPKLIKKIIEADFNSHAISKQSQYILSLTLVFLRLFLISTNADDIDFQLRIAFKWCAMIWFLSIEGIHFTTLKNIVTNTIGSIFLYPQERIKCPRYCTEEPCEHYFGCTRQFEREFTIRGFIQYDDRINQFFSSAFRSALNTGGNSSKGYASTLTGLVASVTAMQEKQRKKKLSLH</sequence>
<organism evidence="1 2">
    <name type="scientific">Hydra vulgaris</name>
    <name type="common">Hydra</name>
    <name type="synonym">Hydra attenuata</name>
    <dbReference type="NCBI Taxonomy" id="6087"/>
    <lineage>
        <taxon>Eukaryota</taxon>
        <taxon>Metazoa</taxon>
        <taxon>Cnidaria</taxon>
        <taxon>Hydrozoa</taxon>
        <taxon>Hydroidolina</taxon>
        <taxon>Anthoathecata</taxon>
        <taxon>Aplanulata</taxon>
        <taxon>Hydridae</taxon>
        <taxon>Hydra</taxon>
    </lineage>
</organism>
<evidence type="ECO:0000313" key="2">
    <source>
        <dbReference type="RefSeq" id="XP_065663502.1"/>
    </source>
</evidence>
<gene>
    <name evidence="2" type="primary">LOC136085832</name>
</gene>
<protein>
    <submittedName>
        <fullName evidence="2">Uncharacterized protein LOC136085832</fullName>
    </submittedName>
</protein>
<accession>A0ABM4CNV2</accession>
<name>A0ABM4CNV2_HYDVU</name>
<reference evidence="2" key="1">
    <citation type="submission" date="2025-08" db="UniProtKB">
        <authorList>
            <consortium name="RefSeq"/>
        </authorList>
    </citation>
    <scope>IDENTIFICATION</scope>
</reference>
<keyword evidence="1" id="KW-1185">Reference proteome</keyword>
<dbReference type="RefSeq" id="XP_065663502.1">
    <property type="nucleotide sequence ID" value="XM_065807430.1"/>
</dbReference>
<proteinExistence type="predicted"/>
<dbReference type="Proteomes" id="UP001652625">
    <property type="component" value="Chromosome 10"/>
</dbReference>
<evidence type="ECO:0000313" key="1">
    <source>
        <dbReference type="Proteomes" id="UP001652625"/>
    </source>
</evidence>